<dbReference type="InterPro" id="IPR051782">
    <property type="entry name" value="ABC_Transporter_VariousFunc"/>
</dbReference>
<dbReference type="GO" id="GO:0005524">
    <property type="term" value="F:ATP binding"/>
    <property type="evidence" value="ECO:0007669"/>
    <property type="project" value="UniProtKB-KW"/>
</dbReference>
<proteinExistence type="predicted"/>
<evidence type="ECO:0000259" key="4">
    <source>
        <dbReference type="PROSITE" id="PS50893"/>
    </source>
</evidence>
<evidence type="ECO:0000313" key="6">
    <source>
        <dbReference type="Proteomes" id="UP000182360"/>
    </source>
</evidence>
<keyword evidence="6" id="KW-1185">Reference proteome</keyword>
<dbReference type="EMBL" id="FOFU01000004">
    <property type="protein sequence ID" value="SEQ42587.1"/>
    <property type="molecule type" value="Genomic_DNA"/>
</dbReference>
<dbReference type="PROSITE" id="PS00211">
    <property type="entry name" value="ABC_TRANSPORTER_1"/>
    <property type="match status" value="1"/>
</dbReference>
<dbReference type="Gene3D" id="3.40.50.300">
    <property type="entry name" value="P-loop containing nucleotide triphosphate hydrolases"/>
    <property type="match status" value="1"/>
</dbReference>
<dbReference type="PANTHER" id="PTHR42939:SF3">
    <property type="entry name" value="ABC TRANSPORTER ATP-BINDING COMPONENT"/>
    <property type="match status" value="1"/>
</dbReference>
<evidence type="ECO:0000256" key="1">
    <source>
        <dbReference type="ARBA" id="ARBA00022448"/>
    </source>
</evidence>
<dbReference type="PROSITE" id="PS50893">
    <property type="entry name" value="ABC_TRANSPORTER_2"/>
    <property type="match status" value="1"/>
</dbReference>
<feature type="domain" description="ABC transporter" evidence="4">
    <location>
        <begin position="1"/>
        <end position="229"/>
    </location>
</feature>
<dbReference type="InterPro" id="IPR027417">
    <property type="entry name" value="P-loop_NTPase"/>
</dbReference>
<keyword evidence="3 5" id="KW-0067">ATP-binding</keyword>
<dbReference type="GO" id="GO:0016887">
    <property type="term" value="F:ATP hydrolysis activity"/>
    <property type="evidence" value="ECO:0007669"/>
    <property type="project" value="InterPro"/>
</dbReference>
<accession>A0A1H9FXL4</accession>
<evidence type="ECO:0000256" key="3">
    <source>
        <dbReference type="ARBA" id="ARBA00022840"/>
    </source>
</evidence>
<dbReference type="STRING" id="163.SAMN04487775_10952"/>
<keyword evidence="1" id="KW-0813">Transport</keyword>
<dbReference type="InterPro" id="IPR017871">
    <property type="entry name" value="ABC_transporter-like_CS"/>
</dbReference>
<gene>
    <name evidence="5" type="ORF">SAMN04487977_104202</name>
</gene>
<dbReference type="InterPro" id="IPR003593">
    <property type="entry name" value="AAA+_ATPase"/>
</dbReference>
<dbReference type="Proteomes" id="UP000182360">
    <property type="component" value="Unassembled WGS sequence"/>
</dbReference>
<dbReference type="SUPFAM" id="SSF52540">
    <property type="entry name" value="P-loop containing nucleoside triphosphate hydrolases"/>
    <property type="match status" value="1"/>
</dbReference>
<keyword evidence="2" id="KW-0547">Nucleotide-binding</keyword>
<dbReference type="Pfam" id="PF00005">
    <property type="entry name" value="ABC_tran"/>
    <property type="match status" value="1"/>
</dbReference>
<evidence type="ECO:0000256" key="2">
    <source>
        <dbReference type="ARBA" id="ARBA00022741"/>
    </source>
</evidence>
<dbReference type="SMART" id="SM00382">
    <property type="entry name" value="AAA"/>
    <property type="match status" value="1"/>
</dbReference>
<organism evidence="5 6">
    <name type="scientific">Treponema bryantii</name>
    <dbReference type="NCBI Taxonomy" id="163"/>
    <lineage>
        <taxon>Bacteria</taxon>
        <taxon>Pseudomonadati</taxon>
        <taxon>Spirochaetota</taxon>
        <taxon>Spirochaetia</taxon>
        <taxon>Spirochaetales</taxon>
        <taxon>Treponemataceae</taxon>
        <taxon>Treponema</taxon>
    </lineage>
</organism>
<dbReference type="RefSeq" id="WP_074643187.1">
    <property type="nucleotide sequence ID" value="NZ_FOFU01000004.1"/>
</dbReference>
<name>A0A1H9FXL4_9SPIR</name>
<dbReference type="OrthoDB" id="9804819at2"/>
<reference evidence="5 6" key="1">
    <citation type="submission" date="2016-10" db="EMBL/GenBank/DDBJ databases">
        <authorList>
            <person name="de Groot N.N."/>
        </authorList>
    </citation>
    <scope>NUCLEOTIDE SEQUENCE [LARGE SCALE GENOMIC DNA]</scope>
    <source>
        <strain evidence="5 6">B25</strain>
    </source>
</reference>
<sequence length="282" mass="31788">MNLIEINGLCKNFESFQLKNVSFSLEEGYIMGFIGRNGAGKSTTLKTMLNLMKNDGGEVKLCGLSMPKDELEIKNQVGYVFGGVDFYPEAKISRITNVTKNFYHEWDDARYKVLCERFEIDQNKKFKQLSAGMKVKYSLAVAMSHNPKLLILDEPTSGLDPAARDDLVLLFQEFVEDGAHSILFSTHITSDLEKCADYITYIKQGQILASTDRDSFRESYISVAGKKDQLSPETESKIIGLHTHQLGFEGLMKTEDKALAEKCGFEIASPTLEDIMIHIERR</sequence>
<dbReference type="InterPro" id="IPR003439">
    <property type="entry name" value="ABC_transporter-like_ATP-bd"/>
</dbReference>
<evidence type="ECO:0000313" key="5">
    <source>
        <dbReference type="EMBL" id="SEQ42587.1"/>
    </source>
</evidence>
<dbReference type="CDD" id="cd03230">
    <property type="entry name" value="ABC_DR_subfamily_A"/>
    <property type="match status" value="1"/>
</dbReference>
<protein>
    <submittedName>
        <fullName evidence="5">ABC-2 type transport system ATP-binding protein</fullName>
    </submittedName>
</protein>
<dbReference type="PANTHER" id="PTHR42939">
    <property type="entry name" value="ABC TRANSPORTER ATP-BINDING PROTEIN ALBC-RELATED"/>
    <property type="match status" value="1"/>
</dbReference>
<dbReference type="AlphaFoldDB" id="A0A1H9FXL4"/>